<gene>
    <name evidence="2" type="ORF">HNP25_001392</name>
</gene>
<dbReference type="EMBL" id="JACHKT010000007">
    <property type="protein sequence ID" value="MBB6002740.1"/>
    <property type="molecule type" value="Genomic_DNA"/>
</dbReference>
<proteinExistence type="predicted"/>
<evidence type="ECO:0000259" key="1">
    <source>
        <dbReference type="PROSITE" id="PS50846"/>
    </source>
</evidence>
<dbReference type="Proteomes" id="UP000524404">
    <property type="component" value="Unassembled WGS sequence"/>
</dbReference>
<dbReference type="RefSeq" id="WP_184132345.1">
    <property type="nucleotide sequence ID" value="NZ_JACHKT010000007.1"/>
</dbReference>
<dbReference type="PROSITE" id="PS50846">
    <property type="entry name" value="HMA_2"/>
    <property type="match status" value="1"/>
</dbReference>
<comment type="caution">
    <text evidence="2">The sequence shown here is derived from an EMBL/GenBank/DDBJ whole genome shotgun (WGS) entry which is preliminary data.</text>
</comment>
<protein>
    <submittedName>
        <fullName evidence="2">Copper chaperone</fullName>
    </submittedName>
</protein>
<dbReference type="AlphaFoldDB" id="A0A841ER51"/>
<reference evidence="2 3" key="1">
    <citation type="submission" date="2020-08" db="EMBL/GenBank/DDBJ databases">
        <title>Functional genomics of gut bacteria from endangered species of beetles.</title>
        <authorList>
            <person name="Carlos-Shanley C."/>
        </authorList>
    </citation>
    <scope>NUCLEOTIDE SEQUENCE [LARGE SCALE GENOMIC DNA]</scope>
    <source>
        <strain evidence="2 3">S00070</strain>
    </source>
</reference>
<dbReference type="GO" id="GO:0046872">
    <property type="term" value="F:metal ion binding"/>
    <property type="evidence" value="ECO:0007669"/>
    <property type="project" value="InterPro"/>
</dbReference>
<sequence>MEKLSFKTNINCNNCIAKVKPFLNQVENIENWQVDINNTDKILSVSGEEELTAEEVIEAVQKAGFSIEKQ</sequence>
<dbReference type="InterPro" id="IPR006121">
    <property type="entry name" value="HMA_dom"/>
</dbReference>
<feature type="domain" description="HMA" evidence="1">
    <location>
        <begin position="1"/>
        <end position="68"/>
    </location>
</feature>
<keyword evidence="3" id="KW-1185">Reference proteome</keyword>
<accession>A0A841ER51</accession>
<dbReference type="SUPFAM" id="SSF55008">
    <property type="entry name" value="HMA, heavy metal-associated domain"/>
    <property type="match status" value="1"/>
</dbReference>
<dbReference type="InterPro" id="IPR036163">
    <property type="entry name" value="HMA_dom_sf"/>
</dbReference>
<dbReference type="Gene3D" id="3.30.70.100">
    <property type="match status" value="1"/>
</dbReference>
<name>A0A841ER51_9BACT</name>
<organism evidence="2 3">
    <name type="scientific">Arcicella rosea</name>
    <dbReference type="NCBI Taxonomy" id="502909"/>
    <lineage>
        <taxon>Bacteria</taxon>
        <taxon>Pseudomonadati</taxon>
        <taxon>Bacteroidota</taxon>
        <taxon>Cytophagia</taxon>
        <taxon>Cytophagales</taxon>
        <taxon>Flectobacillaceae</taxon>
        <taxon>Arcicella</taxon>
    </lineage>
</organism>
<evidence type="ECO:0000313" key="3">
    <source>
        <dbReference type="Proteomes" id="UP000524404"/>
    </source>
</evidence>
<dbReference type="Pfam" id="PF00403">
    <property type="entry name" value="HMA"/>
    <property type="match status" value="1"/>
</dbReference>
<evidence type="ECO:0000313" key="2">
    <source>
        <dbReference type="EMBL" id="MBB6002740.1"/>
    </source>
</evidence>